<dbReference type="GO" id="GO:0098542">
    <property type="term" value="P:defense response to other organism"/>
    <property type="evidence" value="ECO:0007669"/>
    <property type="project" value="TreeGrafter"/>
</dbReference>
<dbReference type="EnsemblPlants" id="OGLUM08G13830.1">
    <property type="protein sequence ID" value="OGLUM08G13830.1"/>
    <property type="gene ID" value="OGLUM08G13830"/>
</dbReference>
<dbReference type="STRING" id="40148.A0A0E0AUT1"/>
<dbReference type="Proteomes" id="UP000026961">
    <property type="component" value="Chromosome 8"/>
</dbReference>
<protein>
    <recommendedName>
        <fullName evidence="2">Disease resistance R13L4/SHOC-2-like LRR domain-containing protein</fullName>
    </recommendedName>
</protein>
<dbReference type="PANTHER" id="PTHR23155:SF1107">
    <property type="entry name" value="OS08G0373000 PROTEIN"/>
    <property type="match status" value="1"/>
</dbReference>
<dbReference type="SUPFAM" id="SSF52058">
    <property type="entry name" value="L domain-like"/>
    <property type="match status" value="1"/>
</dbReference>
<dbReference type="HOGENOM" id="CLU_000837_14_4_1"/>
<reference evidence="3" key="1">
    <citation type="submission" date="2015-04" db="UniProtKB">
        <authorList>
            <consortium name="EnsemblPlants"/>
        </authorList>
    </citation>
    <scope>IDENTIFICATION</scope>
</reference>
<sequence length="445" mass="50956">MCFTELVNWNFIQLDKYYDKCRVHDIILDFIISVSIKENFVTLVLGSPYLTVGTQNKVRRLSLQVGMEGNSVLPRGLILSHARSLYVFGHLEDQLPSLAEFRHLRVLSFQGCHNWLQTQNLANIGRLFQLRYLNMGSELPEEIGCLRYLETLDVRSTVMDQLPPCITRLENLEHLFIHQSVLLPDGIAKMQSLETLTKVNLSLHSSYLVKELGQLKNLRELILRMWNEDMPIDMCIEHMKTIASCLLQLGTSNLRHLRIDTLTPFDNLFLPDPWFPAPLKLQKLRIQDTPMARVPCWVGSLVDLKQLHLEVKCFGHEELCILGCLPSLLQLSLYRSGQEAGQKDRLVISVCYGFPFLRKFSLCGQEVMFAAGSMPRLEQLYLWLNTSKTMSLANGGFDIGMRNLPCLTTIRFKVYRHTGEEFDHAKAALERAVSSHPNQPTLEVL</sequence>
<dbReference type="Pfam" id="PF23598">
    <property type="entry name" value="LRR_14"/>
    <property type="match status" value="1"/>
</dbReference>
<accession>A0A0E0AUT1</accession>
<dbReference type="Gramene" id="OGLUM08G13830.1">
    <property type="protein sequence ID" value="OGLUM08G13830.1"/>
    <property type="gene ID" value="OGLUM08G13830"/>
</dbReference>
<dbReference type="InterPro" id="IPR055414">
    <property type="entry name" value="LRR_R13L4/SHOC2-like"/>
</dbReference>
<organism evidence="3">
    <name type="scientific">Oryza glumipatula</name>
    <dbReference type="NCBI Taxonomy" id="40148"/>
    <lineage>
        <taxon>Eukaryota</taxon>
        <taxon>Viridiplantae</taxon>
        <taxon>Streptophyta</taxon>
        <taxon>Embryophyta</taxon>
        <taxon>Tracheophyta</taxon>
        <taxon>Spermatophyta</taxon>
        <taxon>Magnoliopsida</taxon>
        <taxon>Liliopsida</taxon>
        <taxon>Poales</taxon>
        <taxon>Poaceae</taxon>
        <taxon>BOP clade</taxon>
        <taxon>Oryzoideae</taxon>
        <taxon>Oryzeae</taxon>
        <taxon>Oryzinae</taxon>
        <taxon>Oryza</taxon>
    </lineage>
</organism>
<reference evidence="3" key="2">
    <citation type="submission" date="2018-05" db="EMBL/GenBank/DDBJ databases">
        <title>OgluRS3 (Oryza glumaepatula Reference Sequence Version 3).</title>
        <authorList>
            <person name="Zhang J."/>
            <person name="Kudrna D."/>
            <person name="Lee S."/>
            <person name="Talag J."/>
            <person name="Welchert J."/>
            <person name="Wing R.A."/>
        </authorList>
    </citation>
    <scope>NUCLEOTIDE SEQUENCE [LARGE SCALE GENOMIC DNA]</scope>
</reference>
<dbReference type="PANTHER" id="PTHR23155">
    <property type="entry name" value="DISEASE RESISTANCE PROTEIN RP"/>
    <property type="match status" value="1"/>
</dbReference>
<evidence type="ECO:0000313" key="4">
    <source>
        <dbReference type="Proteomes" id="UP000026961"/>
    </source>
</evidence>
<keyword evidence="1" id="KW-0677">Repeat</keyword>
<proteinExistence type="predicted"/>
<evidence type="ECO:0000256" key="1">
    <source>
        <dbReference type="ARBA" id="ARBA00022737"/>
    </source>
</evidence>
<name>A0A0E0AUT1_9ORYZ</name>
<evidence type="ECO:0000259" key="2">
    <source>
        <dbReference type="Pfam" id="PF23598"/>
    </source>
</evidence>
<dbReference type="Gene3D" id="3.80.10.10">
    <property type="entry name" value="Ribonuclease Inhibitor"/>
    <property type="match status" value="1"/>
</dbReference>
<dbReference type="AlphaFoldDB" id="A0A0E0AUT1"/>
<dbReference type="InterPro" id="IPR044974">
    <property type="entry name" value="Disease_R_plants"/>
</dbReference>
<feature type="domain" description="Disease resistance R13L4/SHOC-2-like LRR" evidence="2">
    <location>
        <begin position="81"/>
        <end position="442"/>
    </location>
</feature>
<dbReference type="InterPro" id="IPR032675">
    <property type="entry name" value="LRR_dom_sf"/>
</dbReference>
<evidence type="ECO:0000313" key="3">
    <source>
        <dbReference type="EnsemblPlants" id="OGLUM08G13830.1"/>
    </source>
</evidence>
<keyword evidence="4" id="KW-1185">Reference proteome</keyword>